<reference evidence="1 2" key="1">
    <citation type="submission" date="2024-08" db="EMBL/GenBank/DDBJ databases">
        <title>Insights into the chromosomal genome structure of Flemingia macrophylla.</title>
        <authorList>
            <person name="Ding Y."/>
            <person name="Zhao Y."/>
            <person name="Bi W."/>
            <person name="Wu M."/>
            <person name="Zhao G."/>
            <person name="Gong Y."/>
            <person name="Li W."/>
            <person name="Zhang P."/>
        </authorList>
    </citation>
    <scope>NUCLEOTIDE SEQUENCE [LARGE SCALE GENOMIC DNA]</scope>
    <source>
        <strain evidence="1">DYQJB</strain>
        <tissue evidence="1">Leaf</tissue>
    </source>
</reference>
<evidence type="ECO:0000313" key="2">
    <source>
        <dbReference type="Proteomes" id="UP001603857"/>
    </source>
</evidence>
<name>A0ABD1NA75_9FABA</name>
<dbReference type="AlphaFoldDB" id="A0ABD1NA75"/>
<gene>
    <name evidence="1" type="ORF">Fmac_005808</name>
</gene>
<accession>A0ABD1NA75</accession>
<organism evidence="1 2">
    <name type="scientific">Flemingia macrophylla</name>
    <dbReference type="NCBI Taxonomy" id="520843"/>
    <lineage>
        <taxon>Eukaryota</taxon>
        <taxon>Viridiplantae</taxon>
        <taxon>Streptophyta</taxon>
        <taxon>Embryophyta</taxon>
        <taxon>Tracheophyta</taxon>
        <taxon>Spermatophyta</taxon>
        <taxon>Magnoliopsida</taxon>
        <taxon>eudicotyledons</taxon>
        <taxon>Gunneridae</taxon>
        <taxon>Pentapetalae</taxon>
        <taxon>rosids</taxon>
        <taxon>fabids</taxon>
        <taxon>Fabales</taxon>
        <taxon>Fabaceae</taxon>
        <taxon>Papilionoideae</taxon>
        <taxon>50 kb inversion clade</taxon>
        <taxon>NPAAA clade</taxon>
        <taxon>indigoferoid/millettioid clade</taxon>
        <taxon>Phaseoleae</taxon>
        <taxon>Flemingia</taxon>
    </lineage>
</organism>
<sequence>MHSCSMEVKVCWVRVAEVDEEEVDVVGVRVYFEENTVVQEEPGSSNISGSSSSKEQLIQQITGRNFFYLTVTVQAPRFDWGEYMFLCIVLANKLQV</sequence>
<proteinExistence type="predicted"/>
<comment type="caution">
    <text evidence="1">The sequence shown here is derived from an EMBL/GenBank/DDBJ whole genome shotgun (WGS) entry which is preliminary data.</text>
</comment>
<evidence type="ECO:0000313" key="1">
    <source>
        <dbReference type="EMBL" id="KAL2344523.1"/>
    </source>
</evidence>
<dbReference type="EMBL" id="JBGMDY010000002">
    <property type="protein sequence ID" value="KAL2344523.1"/>
    <property type="molecule type" value="Genomic_DNA"/>
</dbReference>
<protein>
    <submittedName>
        <fullName evidence="1">Uncharacterized protein</fullName>
    </submittedName>
</protein>
<dbReference type="Proteomes" id="UP001603857">
    <property type="component" value="Unassembled WGS sequence"/>
</dbReference>
<keyword evidence="2" id="KW-1185">Reference proteome</keyword>